<evidence type="ECO:0000256" key="1">
    <source>
        <dbReference type="SAM" id="Phobius"/>
    </source>
</evidence>
<feature type="transmembrane region" description="Helical" evidence="1">
    <location>
        <begin position="105"/>
        <end position="130"/>
    </location>
</feature>
<feature type="transmembrane region" description="Helical" evidence="1">
    <location>
        <begin position="33"/>
        <end position="58"/>
    </location>
</feature>
<protein>
    <submittedName>
        <fullName evidence="3">Serpentine Receptor, class T</fullName>
    </submittedName>
</protein>
<feature type="transmembrane region" description="Helical" evidence="1">
    <location>
        <begin position="270"/>
        <end position="293"/>
    </location>
</feature>
<evidence type="ECO:0000313" key="2">
    <source>
        <dbReference type="Proteomes" id="UP000492821"/>
    </source>
</evidence>
<evidence type="ECO:0000313" key="3">
    <source>
        <dbReference type="WBParaSite" id="Pan_g19487.t1"/>
    </source>
</evidence>
<dbReference type="PANTHER" id="PTHR23021">
    <property type="entry name" value="SERPENTINE RECEPTOR, CLASS T"/>
    <property type="match status" value="1"/>
</dbReference>
<keyword evidence="1" id="KW-1133">Transmembrane helix</keyword>
<dbReference type="Gene3D" id="1.20.1070.10">
    <property type="entry name" value="Rhodopsin 7-helix transmembrane proteins"/>
    <property type="match status" value="1"/>
</dbReference>
<feature type="transmembrane region" description="Helical" evidence="1">
    <location>
        <begin position="151"/>
        <end position="182"/>
    </location>
</feature>
<dbReference type="InterPro" id="IPR019425">
    <property type="entry name" value="7TM_GPCR_serpentine_rcpt_Srt"/>
</dbReference>
<dbReference type="Proteomes" id="UP000492821">
    <property type="component" value="Unassembled WGS sequence"/>
</dbReference>
<dbReference type="PANTHER" id="PTHR23021:SF11">
    <property type="entry name" value="SERPENTINE RECEPTOR, CLASS T"/>
    <property type="match status" value="1"/>
</dbReference>
<reference evidence="3" key="2">
    <citation type="submission" date="2020-10" db="UniProtKB">
        <authorList>
            <consortium name="WormBaseParasite"/>
        </authorList>
    </citation>
    <scope>IDENTIFICATION</scope>
</reference>
<dbReference type="AlphaFoldDB" id="A0A7E4VF78"/>
<dbReference type="WBParaSite" id="Pan_g19487.t1">
    <property type="protein sequence ID" value="Pan_g19487.t1"/>
    <property type="gene ID" value="Pan_g19487"/>
</dbReference>
<feature type="transmembrane region" description="Helical" evidence="1">
    <location>
        <begin position="70"/>
        <end position="99"/>
    </location>
</feature>
<dbReference type="SUPFAM" id="SSF81321">
    <property type="entry name" value="Family A G protein-coupled receptor-like"/>
    <property type="match status" value="1"/>
</dbReference>
<organism evidence="2 3">
    <name type="scientific">Panagrellus redivivus</name>
    <name type="common">Microworm</name>
    <dbReference type="NCBI Taxonomy" id="6233"/>
    <lineage>
        <taxon>Eukaryota</taxon>
        <taxon>Metazoa</taxon>
        <taxon>Ecdysozoa</taxon>
        <taxon>Nematoda</taxon>
        <taxon>Chromadorea</taxon>
        <taxon>Rhabditida</taxon>
        <taxon>Tylenchina</taxon>
        <taxon>Panagrolaimomorpha</taxon>
        <taxon>Panagrolaimoidea</taxon>
        <taxon>Panagrolaimidae</taxon>
        <taxon>Panagrellus</taxon>
    </lineage>
</organism>
<reference evidence="2" key="1">
    <citation type="journal article" date="2013" name="Genetics">
        <title>The draft genome and transcriptome of Panagrellus redivivus are shaped by the harsh demands of a free-living lifestyle.</title>
        <authorList>
            <person name="Srinivasan J."/>
            <person name="Dillman A.R."/>
            <person name="Macchietto M.G."/>
            <person name="Heikkinen L."/>
            <person name="Lakso M."/>
            <person name="Fracchia K.M."/>
            <person name="Antoshechkin I."/>
            <person name="Mortazavi A."/>
            <person name="Wong G."/>
            <person name="Sternberg P.W."/>
        </authorList>
    </citation>
    <scope>NUCLEOTIDE SEQUENCE [LARGE SCALE GENOMIC DNA]</scope>
    <source>
        <strain evidence="2">MT8872</strain>
    </source>
</reference>
<dbReference type="Pfam" id="PF10321">
    <property type="entry name" value="7TM_GPCR_Srt"/>
    <property type="match status" value="1"/>
</dbReference>
<keyword evidence="1" id="KW-0812">Transmembrane</keyword>
<accession>A0A7E4VF78</accession>
<keyword evidence="1" id="KW-0472">Membrane</keyword>
<proteinExistence type="predicted"/>
<keyword evidence="2" id="KW-1185">Reference proteome</keyword>
<sequence>MDLFLFNHDEYNRLYNCSYDVNSIPLDERRRPILGYTLIALGVMAELAYIPCCFVLWNPKMRDNSSCYKFMMMLSIVDVFSIPVVAIVTGTLGVMGAVFCTAPSFIYICGAIIMGTWIFNSLMATLLAISRCIAILHGNLMQKLFSGNKPYFWAIPAFLYSAYFTLYTRTPVFTAFGFSWFFNPHHNYIEDITSQFHNVEHAYHNLSICFLTIGLYAFFALAMLKKWNDAEFKQTKTQKRVFMQVFMISFCTCIATSTYVFMNFPFAPEFLSVASSFTYFGIHGIPPLIYFCLNESVQRRIKRMFNSNVVSVNAIEVAT</sequence>
<feature type="transmembrane region" description="Helical" evidence="1">
    <location>
        <begin position="245"/>
        <end position="264"/>
    </location>
</feature>
<feature type="transmembrane region" description="Helical" evidence="1">
    <location>
        <begin position="202"/>
        <end position="224"/>
    </location>
</feature>
<name>A0A7E4VF78_PANRE</name>